<dbReference type="Proteomes" id="UP000075670">
    <property type="component" value="Unassembled WGS sequence"/>
</dbReference>
<accession>A0A151ATG2</accession>
<comment type="caution">
    <text evidence="1">The sequence shown here is derived from an EMBL/GenBank/DDBJ whole genome shotgun (WGS) entry which is preliminary data.</text>
</comment>
<evidence type="ECO:0000313" key="2">
    <source>
        <dbReference type="Proteomes" id="UP000075670"/>
    </source>
</evidence>
<dbReference type="AlphaFoldDB" id="A0A151ATG2"/>
<organism evidence="1 2">
    <name type="scientific">Moorella mulderi DSM 14980</name>
    <dbReference type="NCBI Taxonomy" id="1122241"/>
    <lineage>
        <taxon>Bacteria</taxon>
        <taxon>Bacillati</taxon>
        <taxon>Bacillota</taxon>
        <taxon>Clostridia</taxon>
        <taxon>Neomoorellales</taxon>
        <taxon>Neomoorellaceae</taxon>
        <taxon>Neomoorella</taxon>
    </lineage>
</organism>
<reference evidence="1 2" key="1">
    <citation type="submission" date="2016-02" db="EMBL/GenBank/DDBJ databases">
        <title>Genome sequence of Moorella mulderi DSM 14980.</title>
        <authorList>
            <person name="Poehlein A."/>
            <person name="Daniel R."/>
        </authorList>
    </citation>
    <scope>NUCLEOTIDE SEQUENCE [LARGE SCALE GENOMIC DNA]</scope>
    <source>
        <strain evidence="1 2">DSM 14980</strain>
    </source>
</reference>
<dbReference type="RefSeq" id="WP_269085224.1">
    <property type="nucleotide sequence ID" value="NZ_LTBC01000023.1"/>
</dbReference>
<proteinExistence type="predicted"/>
<protein>
    <submittedName>
        <fullName evidence="1">Uncharacterized protein</fullName>
    </submittedName>
</protein>
<keyword evidence="2" id="KW-1185">Reference proteome</keyword>
<dbReference type="EMBL" id="LTBC01000023">
    <property type="protein sequence ID" value="KYH30687.1"/>
    <property type="molecule type" value="Genomic_DNA"/>
</dbReference>
<sequence length="40" mass="4598">MNDVQKKLLVHGEVIIVGNDVAEHLNRIISKYRTKLLRIA</sequence>
<name>A0A151ATG2_9FIRM</name>
<dbReference type="PATRIC" id="fig|1122241.3.peg.3161"/>
<gene>
    <name evidence="1" type="ORF">MOMUL_29690</name>
</gene>
<evidence type="ECO:0000313" key="1">
    <source>
        <dbReference type="EMBL" id="KYH30687.1"/>
    </source>
</evidence>